<keyword evidence="7" id="KW-0812">Transmembrane</keyword>
<evidence type="ECO:0000256" key="6">
    <source>
        <dbReference type="ARBA" id="ARBA00023004"/>
    </source>
</evidence>
<evidence type="ECO:0000256" key="1">
    <source>
        <dbReference type="ARBA" id="ARBA00004196"/>
    </source>
</evidence>
<organism evidence="9 10">
    <name type="scientific">Raoultibacter timonensis</name>
    <dbReference type="NCBI Taxonomy" id="1907662"/>
    <lineage>
        <taxon>Bacteria</taxon>
        <taxon>Bacillati</taxon>
        <taxon>Actinomycetota</taxon>
        <taxon>Coriobacteriia</taxon>
        <taxon>Eggerthellales</taxon>
        <taxon>Eggerthellaceae</taxon>
        <taxon>Raoultibacter</taxon>
    </lineage>
</organism>
<evidence type="ECO:0000256" key="5">
    <source>
        <dbReference type="ARBA" id="ARBA00022982"/>
    </source>
</evidence>
<gene>
    <name evidence="9" type="ORF">CE91St30_24540</name>
</gene>
<keyword evidence="10" id="KW-1185">Reference proteome</keyword>
<evidence type="ECO:0000313" key="10">
    <source>
        <dbReference type="Proteomes" id="UP001320544"/>
    </source>
</evidence>
<reference evidence="9 10" key="1">
    <citation type="submission" date="2022-01" db="EMBL/GenBank/DDBJ databases">
        <title>Novel bile acid biosynthetic pathways are enriched in the microbiome of centenarians.</title>
        <authorList>
            <person name="Sato Y."/>
            <person name="Atarashi K."/>
            <person name="Plichta R.D."/>
            <person name="Arai Y."/>
            <person name="Sasajima S."/>
            <person name="Kearney M.S."/>
            <person name="Suda W."/>
            <person name="Takeshita K."/>
            <person name="Sasaki T."/>
            <person name="Okamoto S."/>
            <person name="Skelly N.A."/>
            <person name="Okamura Y."/>
            <person name="Vlamakis H."/>
            <person name="Li Y."/>
            <person name="Tanoue T."/>
            <person name="Takei H."/>
            <person name="Nittono H."/>
            <person name="Narushima S."/>
            <person name="Irie J."/>
            <person name="Itoh H."/>
            <person name="Moriya K."/>
            <person name="Sugiura Y."/>
            <person name="Suematsu M."/>
            <person name="Moritoki N."/>
            <person name="Shibata S."/>
            <person name="Littman R.D."/>
            <person name="Fischbach A.M."/>
            <person name="Uwamino Y."/>
            <person name="Inoue T."/>
            <person name="Honda A."/>
            <person name="Hattori M."/>
            <person name="Murai T."/>
            <person name="Xavier J.R."/>
            <person name="Hirose N."/>
            <person name="Honda K."/>
        </authorList>
    </citation>
    <scope>NUCLEOTIDE SEQUENCE [LARGE SCALE GENOMIC DNA]</scope>
    <source>
        <strain evidence="9 10">CE91-St30</strain>
    </source>
</reference>
<keyword evidence="4" id="KW-0479">Metal-binding</keyword>
<comment type="subcellular location">
    <subcellularLocation>
        <location evidence="1">Cell envelope</location>
    </subcellularLocation>
</comment>
<keyword evidence="2" id="KW-0813">Transport</keyword>
<feature type="transmembrane region" description="Helical" evidence="7">
    <location>
        <begin position="16"/>
        <end position="37"/>
    </location>
</feature>
<name>A0ABM7WL54_9ACTN</name>
<sequence>MGNSEEASAKRGRKRWPIVVGVVAVAIVAAGAGFAVWHEQPGFCNAICHNPMDNYVEGYYGDETLMVNSHAREDVTCLECHEPKMDEQIAEGLAWASGNFATDDAGNIVRTGVTADEKMCTRAGCHDFDEVVAATADWAGEAGVNPHSSHQGVAIDCSNCHGAHSQSYMYCNTCHDYEVPEGWASPAAGH</sequence>
<keyword evidence="6" id="KW-0408">Iron</keyword>
<dbReference type="Proteomes" id="UP001320544">
    <property type="component" value="Chromosome"/>
</dbReference>
<dbReference type="InterPro" id="IPR012286">
    <property type="entry name" value="Tetrahaem_cytochrome"/>
</dbReference>
<feature type="domain" description="Tetrahaem cytochrome" evidence="8">
    <location>
        <begin position="115"/>
        <end position="176"/>
    </location>
</feature>
<evidence type="ECO:0000259" key="8">
    <source>
        <dbReference type="Pfam" id="PF14537"/>
    </source>
</evidence>
<dbReference type="EMBL" id="AP025564">
    <property type="protein sequence ID" value="BDE97121.1"/>
    <property type="molecule type" value="Genomic_DNA"/>
</dbReference>
<evidence type="ECO:0000256" key="3">
    <source>
        <dbReference type="ARBA" id="ARBA00022617"/>
    </source>
</evidence>
<dbReference type="InterPro" id="IPR036280">
    <property type="entry name" value="Multihaem_cyt_sf"/>
</dbReference>
<keyword evidence="3" id="KW-0349">Heme</keyword>
<keyword evidence="5" id="KW-0249">Electron transport</keyword>
<proteinExistence type="predicted"/>
<protein>
    <recommendedName>
        <fullName evidence="8">Tetrahaem cytochrome domain-containing protein</fullName>
    </recommendedName>
</protein>
<dbReference type="Pfam" id="PF14537">
    <property type="entry name" value="Cytochrom_c3_2"/>
    <property type="match status" value="1"/>
</dbReference>
<dbReference type="SUPFAM" id="SSF48695">
    <property type="entry name" value="Multiheme cytochromes"/>
    <property type="match status" value="1"/>
</dbReference>
<accession>A0ABM7WL54</accession>
<evidence type="ECO:0000313" key="9">
    <source>
        <dbReference type="EMBL" id="BDE97121.1"/>
    </source>
</evidence>
<keyword evidence="7" id="KW-0472">Membrane</keyword>
<dbReference type="RefSeq" id="WP_102377489.1">
    <property type="nucleotide sequence ID" value="NZ_AP025564.1"/>
</dbReference>
<evidence type="ECO:0000256" key="2">
    <source>
        <dbReference type="ARBA" id="ARBA00022448"/>
    </source>
</evidence>
<keyword evidence="7" id="KW-1133">Transmembrane helix</keyword>
<evidence type="ECO:0000256" key="7">
    <source>
        <dbReference type="SAM" id="Phobius"/>
    </source>
</evidence>
<dbReference type="Gene3D" id="1.10.1130.10">
    <property type="entry name" value="Flavocytochrome C3, Chain A"/>
    <property type="match status" value="1"/>
</dbReference>
<evidence type="ECO:0000256" key="4">
    <source>
        <dbReference type="ARBA" id="ARBA00022723"/>
    </source>
</evidence>